<dbReference type="InterPro" id="IPR000014">
    <property type="entry name" value="PAS"/>
</dbReference>
<dbReference type="InterPro" id="IPR013656">
    <property type="entry name" value="PAS_4"/>
</dbReference>
<dbReference type="CDD" id="cd00130">
    <property type="entry name" value="PAS"/>
    <property type="match status" value="1"/>
</dbReference>
<dbReference type="InterPro" id="IPR031621">
    <property type="entry name" value="HisKA_7TM"/>
</dbReference>
<dbReference type="SUPFAM" id="SSF55785">
    <property type="entry name" value="PYP-like sensor domain (PAS domain)"/>
    <property type="match status" value="1"/>
</dbReference>
<evidence type="ECO:0000256" key="5">
    <source>
        <dbReference type="ARBA" id="ARBA00022777"/>
    </source>
</evidence>
<dbReference type="PANTHER" id="PTHR44936:SF10">
    <property type="entry name" value="SENSOR PROTEIN RSTB"/>
    <property type="match status" value="1"/>
</dbReference>
<dbReference type="GO" id="GO:0005524">
    <property type="term" value="F:ATP binding"/>
    <property type="evidence" value="ECO:0007669"/>
    <property type="project" value="UniProtKB-KW"/>
</dbReference>
<dbReference type="EC" id="2.7.13.3" evidence="2"/>
<dbReference type="PROSITE" id="PS50113">
    <property type="entry name" value="PAC"/>
    <property type="match status" value="1"/>
</dbReference>
<evidence type="ECO:0000256" key="2">
    <source>
        <dbReference type="ARBA" id="ARBA00012438"/>
    </source>
</evidence>
<keyword evidence="5" id="KW-0418">Kinase</keyword>
<evidence type="ECO:0000313" key="13">
    <source>
        <dbReference type="Proteomes" id="UP000054387"/>
    </source>
</evidence>
<feature type="transmembrane region" description="Helical" evidence="8">
    <location>
        <begin position="172"/>
        <end position="196"/>
    </location>
</feature>
<keyword evidence="4" id="KW-0547">Nucleotide-binding</keyword>
<keyword evidence="13" id="KW-1185">Reference proteome</keyword>
<dbReference type="InterPro" id="IPR035965">
    <property type="entry name" value="PAS-like_dom_sf"/>
</dbReference>
<dbReference type="InterPro" id="IPR003594">
    <property type="entry name" value="HATPase_dom"/>
</dbReference>
<dbReference type="Pfam" id="PF02518">
    <property type="entry name" value="HATPase_c"/>
    <property type="match status" value="1"/>
</dbReference>
<feature type="transmembrane region" description="Helical" evidence="8">
    <location>
        <begin position="140"/>
        <end position="160"/>
    </location>
</feature>
<dbReference type="PANTHER" id="PTHR44936">
    <property type="entry name" value="SENSOR PROTEIN CREC"/>
    <property type="match status" value="1"/>
</dbReference>
<feature type="transmembrane region" description="Helical" evidence="8">
    <location>
        <begin position="66"/>
        <end position="86"/>
    </location>
</feature>
<feature type="transmembrane region" description="Helical" evidence="8">
    <location>
        <begin position="33"/>
        <end position="54"/>
    </location>
</feature>
<dbReference type="InterPro" id="IPR000700">
    <property type="entry name" value="PAS-assoc_C"/>
</dbReference>
<feature type="region of interest" description="Disordered" evidence="7">
    <location>
        <begin position="544"/>
        <end position="584"/>
    </location>
</feature>
<dbReference type="Gene3D" id="3.30.450.20">
    <property type="entry name" value="PAS domain"/>
    <property type="match status" value="1"/>
</dbReference>
<protein>
    <recommendedName>
        <fullName evidence="2">histidine kinase</fullName>
        <ecNumber evidence="2">2.7.13.3</ecNumber>
    </recommendedName>
</protein>
<feature type="compositionally biased region" description="Basic and acidic residues" evidence="7">
    <location>
        <begin position="570"/>
        <end position="584"/>
    </location>
</feature>
<keyword evidence="8" id="KW-0812">Transmembrane</keyword>
<feature type="compositionally biased region" description="Acidic residues" evidence="7">
    <location>
        <begin position="554"/>
        <end position="569"/>
    </location>
</feature>
<evidence type="ECO:0000256" key="4">
    <source>
        <dbReference type="ARBA" id="ARBA00022741"/>
    </source>
</evidence>
<evidence type="ECO:0000259" key="10">
    <source>
        <dbReference type="PROSITE" id="PS50112"/>
    </source>
</evidence>
<feature type="transmembrane region" description="Helical" evidence="8">
    <location>
        <begin position="93"/>
        <end position="113"/>
    </location>
</feature>
<dbReference type="SUPFAM" id="SSF55874">
    <property type="entry name" value="ATPase domain of HSP90 chaperone/DNA topoisomerase II/histidine kinase"/>
    <property type="match status" value="1"/>
</dbReference>
<accession>A0A0W1R4H4</accession>
<name>A0A0W1R4H4_9EURY</name>
<evidence type="ECO:0000256" key="6">
    <source>
        <dbReference type="ARBA" id="ARBA00022840"/>
    </source>
</evidence>
<comment type="catalytic activity">
    <reaction evidence="1">
        <text>ATP + protein L-histidine = ADP + protein N-phospho-L-histidine.</text>
        <dbReference type="EC" id="2.7.13.3"/>
    </reaction>
</comment>
<dbReference type="SMART" id="SM00387">
    <property type="entry name" value="HATPase_c"/>
    <property type="match status" value="1"/>
</dbReference>
<dbReference type="PROSITE" id="PS50112">
    <property type="entry name" value="PAS"/>
    <property type="match status" value="1"/>
</dbReference>
<evidence type="ECO:0000259" key="9">
    <source>
        <dbReference type="PROSITE" id="PS50109"/>
    </source>
</evidence>
<keyword evidence="8" id="KW-0472">Membrane</keyword>
<feature type="domain" description="PAS" evidence="10">
    <location>
        <begin position="230"/>
        <end position="308"/>
    </location>
</feature>
<keyword evidence="6" id="KW-0067">ATP-binding</keyword>
<dbReference type="NCBIfam" id="TIGR00229">
    <property type="entry name" value="sensory_box"/>
    <property type="match status" value="1"/>
</dbReference>
<dbReference type="CDD" id="cd00075">
    <property type="entry name" value="HATPase"/>
    <property type="match status" value="1"/>
</dbReference>
<dbReference type="OrthoDB" id="327291at2157"/>
<keyword evidence="3" id="KW-0808">Transferase</keyword>
<feature type="domain" description="PAC" evidence="11">
    <location>
        <begin position="290"/>
        <end position="344"/>
    </location>
</feature>
<dbReference type="InterPro" id="IPR005467">
    <property type="entry name" value="His_kinase_dom"/>
</dbReference>
<dbReference type="Proteomes" id="UP000054387">
    <property type="component" value="Unassembled WGS sequence"/>
</dbReference>
<dbReference type="InterPro" id="IPR050980">
    <property type="entry name" value="2C_sensor_his_kinase"/>
</dbReference>
<evidence type="ECO:0000256" key="7">
    <source>
        <dbReference type="SAM" id="MobiDB-lite"/>
    </source>
</evidence>
<dbReference type="GO" id="GO:0004673">
    <property type="term" value="F:protein histidine kinase activity"/>
    <property type="evidence" value="ECO:0007669"/>
    <property type="project" value="UniProtKB-EC"/>
</dbReference>
<evidence type="ECO:0000256" key="1">
    <source>
        <dbReference type="ARBA" id="ARBA00000085"/>
    </source>
</evidence>
<dbReference type="STRING" id="1514971.AUR64_00710"/>
<dbReference type="InterPro" id="IPR036890">
    <property type="entry name" value="HATPase_C_sf"/>
</dbReference>
<reference evidence="12 13" key="1">
    <citation type="submission" date="2015-12" db="EMBL/GenBank/DDBJ databases">
        <title>Haloprofundus marisrubri gen. nov., sp. nov., an extremely halophilic archaeon isolated from the Discovery deep brine-seawater interface in the Red Sea.</title>
        <authorList>
            <person name="Zhang G."/>
            <person name="Stingl U."/>
            <person name="Rashid M."/>
        </authorList>
    </citation>
    <scope>NUCLEOTIDE SEQUENCE [LARGE SCALE GENOMIC DNA]</scope>
    <source>
        <strain evidence="12 13">SB9</strain>
    </source>
</reference>
<dbReference type="Pfam" id="PF08448">
    <property type="entry name" value="PAS_4"/>
    <property type="match status" value="1"/>
</dbReference>
<evidence type="ECO:0000256" key="8">
    <source>
        <dbReference type="SAM" id="Phobius"/>
    </source>
</evidence>
<evidence type="ECO:0000313" key="12">
    <source>
        <dbReference type="EMBL" id="KTG08130.1"/>
    </source>
</evidence>
<feature type="domain" description="Histidine kinase" evidence="9">
    <location>
        <begin position="348"/>
        <end position="549"/>
    </location>
</feature>
<dbReference type="SMART" id="SM00091">
    <property type="entry name" value="PAS"/>
    <property type="match status" value="1"/>
</dbReference>
<feature type="transmembrane region" description="Helical" evidence="8">
    <location>
        <begin position="202"/>
        <end position="222"/>
    </location>
</feature>
<comment type="caution">
    <text evidence="12">The sequence shown here is derived from an EMBL/GenBank/DDBJ whole genome shotgun (WGS) entry which is preliminary data.</text>
</comment>
<dbReference type="Gene3D" id="3.30.565.10">
    <property type="entry name" value="Histidine kinase-like ATPase, C-terminal domain"/>
    <property type="match status" value="1"/>
</dbReference>
<keyword evidence="8" id="KW-1133">Transmembrane helix</keyword>
<gene>
    <name evidence="12" type="ORF">AUR64_00710</name>
</gene>
<evidence type="ECO:0000256" key="3">
    <source>
        <dbReference type="ARBA" id="ARBA00022679"/>
    </source>
</evidence>
<evidence type="ECO:0000259" key="11">
    <source>
        <dbReference type="PROSITE" id="PS50113"/>
    </source>
</evidence>
<feature type="transmembrane region" description="Helical" evidence="8">
    <location>
        <begin position="6"/>
        <end position="26"/>
    </location>
</feature>
<dbReference type="EMBL" id="LOPU01000034">
    <property type="protein sequence ID" value="KTG08130.1"/>
    <property type="molecule type" value="Genomic_DNA"/>
</dbReference>
<dbReference type="AlphaFoldDB" id="A0A0W1R4H4"/>
<sequence length="584" mass="62420">MISVIAVVQFGAAIVGAVLAIAAFTARRIPGTRWFGVLMAGVTVWAGAAGAQWVVSTPATVEMLALVAYLGIVVTPGAWVAFAVAYAGGGNRLTTSVVAGLAVEPVVVLTLAATNDAHGLLWSSTTVVESGLATVHGPAFWVHAAYSYLLLLSGTVVLLWTVVRLDLYKRHVALLLTGVALPWVANALYLSGWAALATTDPTPVALVGTGLCFATAVVRFRLLDTMPVVRELARDAALEDMNDGAVILDRSGAILDLNAAAEELCGEPRTALVDRPFEAVFPGVAYEDIEENDQKLLTTTLNNARRTFRVETSPVRAFRGHRIGRLVTLRDVTDRRIRQQRLEVQNRVLRHNLRNDMNVILGYLDQIADQSESEGVSASVERCRERGVRLVRQSAKARDVERLLSESSSNSVDLGATVDTVCAEFRDQYPDATITVTTPSADCRVRVDGSLSRIVSELVENAVTHGDGRVELTVDVDDDTGRVVVSDDGPGIPAHERAVLTTGRETALEHSSGLGLWLVKWTVARSGGSLDIRDGGDGCTVVFSVPRDDTGGKDEDEQTDGDDGTDEAASDSHEQVDHGENPVA</sequence>
<organism evidence="12 13">
    <name type="scientific">Haloprofundus marisrubri</name>
    <dbReference type="NCBI Taxonomy" id="1514971"/>
    <lineage>
        <taxon>Archaea</taxon>
        <taxon>Methanobacteriati</taxon>
        <taxon>Methanobacteriota</taxon>
        <taxon>Stenosarchaea group</taxon>
        <taxon>Halobacteria</taxon>
        <taxon>Halobacteriales</taxon>
        <taxon>Haloferacaceae</taxon>
        <taxon>Haloprofundus</taxon>
    </lineage>
</organism>
<dbReference type="PROSITE" id="PS50109">
    <property type="entry name" value="HIS_KIN"/>
    <property type="match status" value="1"/>
</dbReference>
<proteinExistence type="predicted"/>
<dbReference type="Pfam" id="PF16927">
    <property type="entry name" value="HisKA_7TM"/>
    <property type="match status" value="1"/>
</dbReference>
<dbReference type="RefSeq" id="WP_058583212.1">
    <property type="nucleotide sequence ID" value="NZ_LOPU01000034.1"/>
</dbReference>